<protein>
    <submittedName>
        <fullName evidence="3">Copper resistance protein B</fullName>
    </submittedName>
</protein>
<organism evidence="3 4">
    <name type="scientific">Novilysobacter selenitireducens</name>
    <dbReference type="NCBI Taxonomy" id="2872639"/>
    <lineage>
        <taxon>Bacteria</taxon>
        <taxon>Pseudomonadati</taxon>
        <taxon>Pseudomonadota</taxon>
        <taxon>Gammaproteobacteria</taxon>
        <taxon>Lysobacterales</taxon>
        <taxon>Lysobacteraceae</taxon>
        <taxon>Novilysobacter</taxon>
    </lineage>
</organism>
<gene>
    <name evidence="3" type="ORF">K6753_05805</name>
</gene>
<evidence type="ECO:0000313" key="4">
    <source>
        <dbReference type="Proteomes" id="UP001430954"/>
    </source>
</evidence>
<reference evidence="3 4" key="1">
    <citation type="submission" date="2021-09" db="EMBL/GenBank/DDBJ databases">
        <title>Lysobacter sp. 13A isolated from the river sediment.</title>
        <authorList>
            <person name="Liu H."/>
            <person name="Li S."/>
            <person name="Mao S."/>
        </authorList>
    </citation>
    <scope>NUCLEOTIDE SEQUENCE [LARGE SCALE GENOMIC DNA]</scope>
    <source>
        <strain evidence="3 4">13A</strain>
    </source>
</reference>
<dbReference type="RefSeq" id="WP_223675281.1">
    <property type="nucleotide sequence ID" value="NZ_JAINZW010000002.1"/>
</dbReference>
<feature type="chain" id="PRO_5046544951" evidence="2">
    <location>
        <begin position="31"/>
        <end position="454"/>
    </location>
</feature>
<keyword evidence="4" id="KW-1185">Reference proteome</keyword>
<name>A0ABS7T5A5_9GAMM</name>
<proteinExistence type="predicted"/>
<evidence type="ECO:0000313" key="3">
    <source>
        <dbReference type="EMBL" id="MBZ4039044.1"/>
    </source>
</evidence>
<dbReference type="EMBL" id="JAINZW010000002">
    <property type="protein sequence ID" value="MBZ4039044.1"/>
    <property type="molecule type" value="Genomic_DNA"/>
</dbReference>
<keyword evidence="2" id="KW-0732">Signal</keyword>
<comment type="caution">
    <text evidence="3">The sequence shown here is derived from an EMBL/GenBank/DDBJ whole genome shotgun (WGS) entry which is preliminary data.</text>
</comment>
<feature type="compositionally biased region" description="Basic and acidic residues" evidence="1">
    <location>
        <begin position="32"/>
        <end position="41"/>
    </location>
</feature>
<sequence>MTTIPSRLESTLLRAAIALALGLAPAVASAQDMDHSAHAEPRPTSAQSRSAQEDGQPPESAEHDHSTMQSTSEPAPTPPPPEENIDHAAMGHGAPAPEPTPRQTEQPEVDHAAMGHTSSEATGTGGEPPEASGQAEVDHAAMGHDMPPEAEMQEAPTSETDHSAMGHDMPPEEPASEMDHSTMGHDMPPEEPASEMDHAAMGHGTADADSTDLPPDAAPLEPIPQVTDTDRAAAFPDVAGHAVHDTSVHWFALVDRLETWDEDEGTPIAWEGSGWIGTDLDRAWIRTEGEALDGSVESANVEVFYGRAIARWWDAVVGIRHDFGDDPSQTFAAVGVIGLAPYMFEVEATAYVGESGQTGVGVEAEYETLITNRLILQSVIEAQAWGKDDPARGIGSGLSKVEGGFRLRYEFTRKFAPYIGIVRERVFGGTADLRDAQGAEVDDTRFVVGLRTWF</sequence>
<evidence type="ECO:0000256" key="1">
    <source>
        <dbReference type="SAM" id="MobiDB-lite"/>
    </source>
</evidence>
<dbReference type="Proteomes" id="UP001430954">
    <property type="component" value="Unassembled WGS sequence"/>
</dbReference>
<evidence type="ECO:0000256" key="2">
    <source>
        <dbReference type="SAM" id="SignalP"/>
    </source>
</evidence>
<feature type="region of interest" description="Disordered" evidence="1">
    <location>
        <begin position="27"/>
        <end position="221"/>
    </location>
</feature>
<dbReference type="InterPro" id="IPR007939">
    <property type="entry name" value="Cu-R_B_prcur"/>
</dbReference>
<dbReference type="Pfam" id="PF05275">
    <property type="entry name" value="CopB"/>
    <property type="match status" value="1"/>
</dbReference>
<feature type="signal peptide" evidence="2">
    <location>
        <begin position="1"/>
        <end position="30"/>
    </location>
</feature>
<accession>A0ABS7T5A5</accession>